<comment type="caution">
    <text evidence="1">The sequence shown here is derived from an EMBL/GenBank/DDBJ whole genome shotgun (WGS) entry which is preliminary data.</text>
</comment>
<sequence length="83" mass="9485">MYRRHTVSDADIEPCVFGPTTMDLFVGRSHMETTSVDHIDDFEELFHHKLAQQSYVEWERVGVLDEMAINATNDRLSETAGLA</sequence>
<evidence type="ECO:0000313" key="1">
    <source>
        <dbReference type="EMBL" id="PLK21976.1"/>
    </source>
</evidence>
<gene>
    <name evidence="1" type="ORF">CYV19_00835</name>
</gene>
<dbReference type="AlphaFoldDB" id="A0A2J4JJE8"/>
<protein>
    <submittedName>
        <fullName evidence="1">Uncharacterized protein</fullName>
    </submittedName>
</protein>
<organism evidence="1 2">
    <name type="scientific">Natronobacterium gregoryi (strain ATCC 43098 / DSM 3393 / CCM 3738 / CIP 104747 / IAM 13177 / JCM 8860 / NBRC 102187 / NCIMB 2189 / SP2)</name>
    <dbReference type="NCBI Taxonomy" id="797304"/>
    <lineage>
        <taxon>Archaea</taxon>
        <taxon>Methanobacteriati</taxon>
        <taxon>Methanobacteriota</taxon>
        <taxon>Stenosarchaea group</taxon>
        <taxon>Halobacteria</taxon>
        <taxon>Halobacteriales</taxon>
        <taxon>Natrialbaceae</taxon>
        <taxon>Natronobacterium</taxon>
    </lineage>
</organism>
<reference evidence="1 2" key="1">
    <citation type="submission" date="2017-12" db="EMBL/GenBank/DDBJ databases">
        <title>The characterization of oligonucleotides binding to NgAgo.</title>
        <authorList>
            <person name="Jiang L."/>
            <person name="He B."/>
            <person name="Kang J."/>
            <person name="Yu M."/>
            <person name="Li N."/>
            <person name="Fang Y."/>
            <person name="Tang Z."/>
            <person name="Wu P."/>
            <person name="Yao P."/>
            <person name="Huang J."/>
        </authorList>
    </citation>
    <scope>NUCLEOTIDE SEQUENCE [LARGE SCALE GENOMIC DNA]</scope>
    <source>
        <strain evidence="1 2">SP2</strain>
        <tissue evidence="1">Freeze-dried powder thallus</tissue>
    </source>
</reference>
<evidence type="ECO:0000313" key="2">
    <source>
        <dbReference type="Proteomes" id="UP000234484"/>
    </source>
</evidence>
<name>A0A2J4JJE8_NATGS</name>
<accession>A0A2J4JJE8</accession>
<dbReference type="Proteomes" id="UP000234484">
    <property type="component" value="Unassembled WGS sequence"/>
</dbReference>
<proteinExistence type="predicted"/>
<dbReference type="EMBL" id="PKKI01000002">
    <property type="protein sequence ID" value="PLK21976.1"/>
    <property type="molecule type" value="Genomic_DNA"/>
</dbReference>